<dbReference type="VEuPathDB" id="FungiDB:GGTG_09185"/>
<evidence type="ECO:0000256" key="1">
    <source>
        <dbReference type="SAM" id="MobiDB-lite"/>
    </source>
</evidence>
<keyword evidence="4" id="KW-1185">Reference proteome</keyword>
<reference evidence="2" key="3">
    <citation type="submission" date="2010-09" db="EMBL/GenBank/DDBJ databases">
        <title>Annotation of Gaeumannomyces graminis var. tritici R3-111a-1.</title>
        <authorList>
            <consortium name="The Broad Institute Genome Sequencing Platform"/>
            <person name="Ma L.-J."/>
            <person name="Dead R."/>
            <person name="Young S.K."/>
            <person name="Zeng Q."/>
            <person name="Gargeya S."/>
            <person name="Fitzgerald M."/>
            <person name="Haas B."/>
            <person name="Abouelleil A."/>
            <person name="Alvarado L."/>
            <person name="Arachchi H.M."/>
            <person name="Berlin A."/>
            <person name="Brown A."/>
            <person name="Chapman S.B."/>
            <person name="Chen Z."/>
            <person name="Dunbar C."/>
            <person name="Freedman E."/>
            <person name="Gearin G."/>
            <person name="Gellesch M."/>
            <person name="Goldberg J."/>
            <person name="Griggs A."/>
            <person name="Gujja S."/>
            <person name="Heiman D."/>
            <person name="Howarth C."/>
            <person name="Larson L."/>
            <person name="Lui A."/>
            <person name="MacDonald P.J.P."/>
            <person name="Mehta T."/>
            <person name="Montmayeur A."/>
            <person name="Murphy C."/>
            <person name="Neiman D."/>
            <person name="Pearson M."/>
            <person name="Priest M."/>
            <person name="Roberts A."/>
            <person name="Saif S."/>
            <person name="Shea T."/>
            <person name="Shenoy N."/>
            <person name="Sisk P."/>
            <person name="Stolte C."/>
            <person name="Sykes S."/>
            <person name="Yandava C."/>
            <person name="Wortman J."/>
            <person name="Nusbaum C."/>
            <person name="Birren B."/>
        </authorList>
    </citation>
    <scope>NUCLEOTIDE SEQUENCE</scope>
    <source>
        <strain evidence="2">R3-111a-1</strain>
    </source>
</reference>
<reference evidence="4" key="1">
    <citation type="submission" date="2010-07" db="EMBL/GenBank/DDBJ databases">
        <title>The genome sequence of Gaeumannomyces graminis var. tritici strain R3-111a-1.</title>
        <authorList>
            <consortium name="The Broad Institute Genome Sequencing Platform"/>
            <person name="Ma L.-J."/>
            <person name="Dead R."/>
            <person name="Young S."/>
            <person name="Zeng Q."/>
            <person name="Koehrsen M."/>
            <person name="Alvarado L."/>
            <person name="Berlin A."/>
            <person name="Chapman S.B."/>
            <person name="Chen Z."/>
            <person name="Freedman E."/>
            <person name="Gellesch M."/>
            <person name="Goldberg J."/>
            <person name="Griggs A."/>
            <person name="Gujja S."/>
            <person name="Heilman E.R."/>
            <person name="Heiman D."/>
            <person name="Hepburn T."/>
            <person name="Howarth C."/>
            <person name="Jen D."/>
            <person name="Larson L."/>
            <person name="Mehta T."/>
            <person name="Neiman D."/>
            <person name="Pearson M."/>
            <person name="Roberts A."/>
            <person name="Saif S."/>
            <person name="Shea T."/>
            <person name="Shenoy N."/>
            <person name="Sisk P."/>
            <person name="Stolte C."/>
            <person name="Sykes S."/>
            <person name="Walk T."/>
            <person name="White J."/>
            <person name="Yandava C."/>
            <person name="Haas B."/>
            <person name="Nusbaum C."/>
            <person name="Birren B."/>
        </authorList>
    </citation>
    <scope>NUCLEOTIDE SEQUENCE [LARGE SCALE GENOMIC DNA]</scope>
    <source>
        <strain evidence="4">R3-111a-1</strain>
    </source>
</reference>
<dbReference type="HOGENOM" id="CLU_2606177_0_0_1"/>
<dbReference type="AlphaFoldDB" id="J3P6P3"/>
<dbReference type="Proteomes" id="UP000006039">
    <property type="component" value="Unassembled WGS sequence"/>
</dbReference>
<evidence type="ECO:0000313" key="3">
    <source>
        <dbReference type="EnsemblFungi" id="EJT72319"/>
    </source>
</evidence>
<evidence type="ECO:0000313" key="2">
    <source>
        <dbReference type="EMBL" id="EJT72319.1"/>
    </source>
</evidence>
<protein>
    <submittedName>
        <fullName evidence="2 3">Uncharacterized protein</fullName>
    </submittedName>
</protein>
<reference evidence="3" key="5">
    <citation type="submission" date="2018-04" db="UniProtKB">
        <authorList>
            <consortium name="EnsemblFungi"/>
        </authorList>
    </citation>
    <scope>IDENTIFICATION</scope>
    <source>
        <strain evidence="3">R3-111a-1</strain>
    </source>
</reference>
<sequence length="79" mass="8433">MTVAQDSARTRTFPPAGQDHPLNGARISVSPALGLHSPESQSRAGGKGPKLPSYQAQAQAERLCEQAEKELEEHAGQKQ</sequence>
<reference evidence="3" key="4">
    <citation type="journal article" date="2015" name="G3 (Bethesda)">
        <title>Genome sequences of three phytopathogenic species of the Magnaporthaceae family of fungi.</title>
        <authorList>
            <person name="Okagaki L.H."/>
            <person name="Nunes C.C."/>
            <person name="Sailsbery J."/>
            <person name="Clay B."/>
            <person name="Brown D."/>
            <person name="John T."/>
            <person name="Oh Y."/>
            <person name="Young N."/>
            <person name="Fitzgerald M."/>
            <person name="Haas B.J."/>
            <person name="Zeng Q."/>
            <person name="Young S."/>
            <person name="Adiconis X."/>
            <person name="Fan L."/>
            <person name="Levin J.Z."/>
            <person name="Mitchell T.K."/>
            <person name="Okubara P.A."/>
            <person name="Farman M.L."/>
            <person name="Kohn L.M."/>
            <person name="Birren B."/>
            <person name="Ma L.-J."/>
            <person name="Dean R.A."/>
        </authorList>
    </citation>
    <scope>NUCLEOTIDE SEQUENCE</scope>
    <source>
        <strain evidence="3">R3-111a-1</strain>
    </source>
</reference>
<reference evidence="2" key="2">
    <citation type="submission" date="2010-07" db="EMBL/GenBank/DDBJ databases">
        <authorList>
            <consortium name="The Broad Institute Genome Sequencing Platform"/>
            <consortium name="Broad Institute Genome Sequencing Center for Infectious Disease"/>
            <person name="Ma L.-J."/>
            <person name="Dead R."/>
            <person name="Young S."/>
            <person name="Zeng Q."/>
            <person name="Koehrsen M."/>
            <person name="Alvarado L."/>
            <person name="Berlin A."/>
            <person name="Chapman S.B."/>
            <person name="Chen Z."/>
            <person name="Freedman E."/>
            <person name="Gellesch M."/>
            <person name="Goldberg J."/>
            <person name="Griggs A."/>
            <person name="Gujja S."/>
            <person name="Heilman E.R."/>
            <person name="Heiman D."/>
            <person name="Hepburn T."/>
            <person name="Howarth C."/>
            <person name="Jen D."/>
            <person name="Larson L."/>
            <person name="Mehta T."/>
            <person name="Neiman D."/>
            <person name="Pearson M."/>
            <person name="Roberts A."/>
            <person name="Saif S."/>
            <person name="Shea T."/>
            <person name="Shenoy N."/>
            <person name="Sisk P."/>
            <person name="Stolte C."/>
            <person name="Sykes S."/>
            <person name="Walk T."/>
            <person name="White J."/>
            <person name="Yandava C."/>
            <person name="Haas B."/>
            <person name="Nusbaum C."/>
            <person name="Birren B."/>
        </authorList>
    </citation>
    <scope>NUCLEOTIDE SEQUENCE</scope>
    <source>
        <strain evidence="2">R3-111a-1</strain>
    </source>
</reference>
<dbReference type="GeneID" id="20349643"/>
<dbReference type="EnsemblFungi" id="EJT72319">
    <property type="protein sequence ID" value="EJT72319"/>
    <property type="gene ID" value="GGTG_09185"/>
</dbReference>
<proteinExistence type="predicted"/>
<evidence type="ECO:0000313" key="4">
    <source>
        <dbReference type="Proteomes" id="UP000006039"/>
    </source>
</evidence>
<dbReference type="RefSeq" id="XP_009225293.1">
    <property type="nucleotide sequence ID" value="XM_009227029.1"/>
</dbReference>
<accession>J3P6P3</accession>
<organism evidence="2">
    <name type="scientific">Gaeumannomyces tritici (strain R3-111a-1)</name>
    <name type="common">Wheat and barley take-all root rot fungus</name>
    <name type="synonym">Gaeumannomyces graminis var. tritici</name>
    <dbReference type="NCBI Taxonomy" id="644352"/>
    <lineage>
        <taxon>Eukaryota</taxon>
        <taxon>Fungi</taxon>
        <taxon>Dikarya</taxon>
        <taxon>Ascomycota</taxon>
        <taxon>Pezizomycotina</taxon>
        <taxon>Sordariomycetes</taxon>
        <taxon>Sordariomycetidae</taxon>
        <taxon>Magnaporthales</taxon>
        <taxon>Magnaporthaceae</taxon>
        <taxon>Gaeumannomyces</taxon>
    </lineage>
</organism>
<dbReference type="EMBL" id="GL385399">
    <property type="protein sequence ID" value="EJT72319.1"/>
    <property type="molecule type" value="Genomic_DNA"/>
</dbReference>
<gene>
    <name evidence="3" type="primary">20349643</name>
    <name evidence="2" type="ORF">GGTG_09185</name>
</gene>
<name>J3P6P3_GAET3</name>
<feature type="compositionally biased region" description="Basic and acidic residues" evidence="1">
    <location>
        <begin position="62"/>
        <end position="79"/>
    </location>
</feature>
<feature type="region of interest" description="Disordered" evidence="1">
    <location>
        <begin position="1"/>
        <end position="79"/>
    </location>
</feature>